<evidence type="ECO:0000313" key="4">
    <source>
        <dbReference type="Proteomes" id="UP001497453"/>
    </source>
</evidence>
<feature type="region of interest" description="Disordered" evidence="1">
    <location>
        <begin position="183"/>
        <end position="222"/>
    </location>
</feature>
<evidence type="ECO:0000256" key="2">
    <source>
        <dbReference type="SAM" id="Phobius"/>
    </source>
</evidence>
<feature type="transmembrane region" description="Helical" evidence="2">
    <location>
        <begin position="126"/>
        <end position="150"/>
    </location>
</feature>
<feature type="transmembrane region" description="Helical" evidence="2">
    <location>
        <begin position="101"/>
        <end position="120"/>
    </location>
</feature>
<feature type="transmembrane region" description="Helical" evidence="2">
    <location>
        <begin position="44"/>
        <end position="64"/>
    </location>
</feature>
<feature type="compositionally biased region" description="Pro residues" evidence="1">
    <location>
        <begin position="202"/>
        <end position="215"/>
    </location>
</feature>
<keyword evidence="4" id="KW-1185">Reference proteome</keyword>
<reference evidence="4" key="1">
    <citation type="submission" date="2024-04" db="EMBL/GenBank/DDBJ databases">
        <authorList>
            <person name="Shaw F."/>
            <person name="Minotto A."/>
        </authorList>
    </citation>
    <scope>NUCLEOTIDE SEQUENCE [LARGE SCALE GENOMIC DNA]</scope>
</reference>
<keyword evidence="2" id="KW-0472">Membrane</keyword>
<accession>A0ABP1CJK1</accession>
<evidence type="ECO:0000256" key="1">
    <source>
        <dbReference type="SAM" id="MobiDB-lite"/>
    </source>
</evidence>
<dbReference type="Proteomes" id="UP001497453">
    <property type="component" value="Chromosome 1"/>
</dbReference>
<keyword evidence="2" id="KW-0812">Transmembrane</keyword>
<name>A0ABP1CJK1_9APHY</name>
<gene>
    <name evidence="3" type="ORF">GFSPODELE1_LOCUS913</name>
</gene>
<sequence>MRPVSEEVLAVSLTWLRSSQLNYALFPAPWPTSFKPLTRQNWSWLRPSVLLLIWLHVAPVPTGISQVLSFLTSAFHAPVYNLPIFLFGLHVQESSDAIQSLRAFTFIAGGSIIYDIIWMARNHQNWFLRLLTIVIQILKVPTVLAFAAALRRRGGQFTGISFSGNDVGGATVWSMPGGFTSAGREGYQAVDDTADVPTPKHSVPPAPAPQNPQPTPGAYQSV</sequence>
<proteinExistence type="predicted"/>
<dbReference type="EMBL" id="OZ037944">
    <property type="protein sequence ID" value="CAL1695841.1"/>
    <property type="molecule type" value="Genomic_DNA"/>
</dbReference>
<keyword evidence="2" id="KW-1133">Transmembrane helix</keyword>
<organism evidence="3 4">
    <name type="scientific">Somion occarium</name>
    <dbReference type="NCBI Taxonomy" id="3059160"/>
    <lineage>
        <taxon>Eukaryota</taxon>
        <taxon>Fungi</taxon>
        <taxon>Dikarya</taxon>
        <taxon>Basidiomycota</taxon>
        <taxon>Agaricomycotina</taxon>
        <taxon>Agaricomycetes</taxon>
        <taxon>Polyporales</taxon>
        <taxon>Cerrenaceae</taxon>
        <taxon>Somion</taxon>
    </lineage>
</organism>
<evidence type="ECO:0000313" key="3">
    <source>
        <dbReference type="EMBL" id="CAL1695841.1"/>
    </source>
</evidence>
<protein>
    <submittedName>
        <fullName evidence="3">Uncharacterized protein</fullName>
    </submittedName>
</protein>